<proteinExistence type="predicted"/>
<comment type="caution">
    <text evidence="1">The sequence shown here is derived from an EMBL/GenBank/DDBJ whole genome shotgun (WGS) entry which is preliminary data.</text>
</comment>
<dbReference type="AlphaFoldDB" id="A0AAV7T8V0"/>
<protein>
    <submittedName>
        <fullName evidence="1">Uncharacterized protein</fullName>
    </submittedName>
</protein>
<organism evidence="1 2">
    <name type="scientific">Pleurodeles waltl</name>
    <name type="common">Iberian ribbed newt</name>
    <dbReference type="NCBI Taxonomy" id="8319"/>
    <lineage>
        <taxon>Eukaryota</taxon>
        <taxon>Metazoa</taxon>
        <taxon>Chordata</taxon>
        <taxon>Craniata</taxon>
        <taxon>Vertebrata</taxon>
        <taxon>Euteleostomi</taxon>
        <taxon>Amphibia</taxon>
        <taxon>Batrachia</taxon>
        <taxon>Caudata</taxon>
        <taxon>Salamandroidea</taxon>
        <taxon>Salamandridae</taxon>
        <taxon>Pleurodelinae</taxon>
        <taxon>Pleurodeles</taxon>
    </lineage>
</organism>
<reference evidence="1" key="1">
    <citation type="journal article" date="2022" name="bioRxiv">
        <title>Sequencing and chromosome-scale assembly of the giantPleurodeles waltlgenome.</title>
        <authorList>
            <person name="Brown T."/>
            <person name="Elewa A."/>
            <person name="Iarovenko S."/>
            <person name="Subramanian E."/>
            <person name="Araus A.J."/>
            <person name="Petzold A."/>
            <person name="Susuki M."/>
            <person name="Suzuki K.-i.T."/>
            <person name="Hayashi T."/>
            <person name="Toyoda A."/>
            <person name="Oliveira C."/>
            <person name="Osipova E."/>
            <person name="Leigh N.D."/>
            <person name="Simon A."/>
            <person name="Yun M.H."/>
        </authorList>
    </citation>
    <scope>NUCLEOTIDE SEQUENCE</scope>
    <source>
        <strain evidence="1">20211129_DDA</strain>
        <tissue evidence="1">Liver</tissue>
    </source>
</reference>
<evidence type="ECO:0000313" key="2">
    <source>
        <dbReference type="Proteomes" id="UP001066276"/>
    </source>
</evidence>
<keyword evidence="2" id="KW-1185">Reference proteome</keyword>
<evidence type="ECO:0000313" key="1">
    <source>
        <dbReference type="EMBL" id="KAJ1172620.1"/>
    </source>
</evidence>
<dbReference type="EMBL" id="JANPWB010000007">
    <property type="protein sequence ID" value="KAJ1172620.1"/>
    <property type="molecule type" value="Genomic_DNA"/>
</dbReference>
<sequence>MLSTIIKRYYFVLREQRSDELVEEYITSLQKLASTCKFGESTEEQIRDELVLSCKDDKIRDELWLKEKAPLEEVILVAQSVEHMLKCVSN</sequence>
<gene>
    <name evidence="1" type="ORF">NDU88_004464</name>
</gene>
<accession>A0AAV7T8V0</accession>
<name>A0AAV7T8V0_PLEWA</name>
<dbReference type="Proteomes" id="UP001066276">
    <property type="component" value="Chromosome 4_1"/>
</dbReference>